<accession>A0A6A7AMK3</accession>
<dbReference type="AlphaFoldDB" id="A0A6A7AMK3"/>
<organism evidence="2 3">
    <name type="scientific">Ophiobolus disseminans</name>
    <dbReference type="NCBI Taxonomy" id="1469910"/>
    <lineage>
        <taxon>Eukaryota</taxon>
        <taxon>Fungi</taxon>
        <taxon>Dikarya</taxon>
        <taxon>Ascomycota</taxon>
        <taxon>Pezizomycotina</taxon>
        <taxon>Dothideomycetes</taxon>
        <taxon>Pleosporomycetidae</taxon>
        <taxon>Pleosporales</taxon>
        <taxon>Pleosporineae</taxon>
        <taxon>Phaeosphaeriaceae</taxon>
        <taxon>Ophiobolus</taxon>
    </lineage>
</organism>
<dbReference type="OrthoDB" id="3795151at2759"/>
<evidence type="ECO:0000313" key="3">
    <source>
        <dbReference type="Proteomes" id="UP000799424"/>
    </source>
</evidence>
<gene>
    <name evidence="2" type="ORF">CC86DRAFT_273480</name>
</gene>
<feature type="transmembrane region" description="Helical" evidence="1">
    <location>
        <begin position="12"/>
        <end position="31"/>
    </location>
</feature>
<keyword evidence="1" id="KW-1133">Transmembrane helix</keyword>
<evidence type="ECO:0000256" key="1">
    <source>
        <dbReference type="SAM" id="Phobius"/>
    </source>
</evidence>
<keyword evidence="1" id="KW-0472">Membrane</keyword>
<sequence>PPPTSWSKEAIFTLIGVLIAVSSILVTLILASTRVRQWFRWLFDYCKMRKQKNANERLRQRYNEWVEFREWVAL</sequence>
<protein>
    <submittedName>
        <fullName evidence="2">Uncharacterized protein</fullName>
    </submittedName>
</protein>
<feature type="non-terminal residue" evidence="2">
    <location>
        <position position="1"/>
    </location>
</feature>
<keyword evidence="1" id="KW-0812">Transmembrane</keyword>
<keyword evidence="3" id="KW-1185">Reference proteome</keyword>
<evidence type="ECO:0000313" key="2">
    <source>
        <dbReference type="EMBL" id="KAF2833749.1"/>
    </source>
</evidence>
<dbReference type="Proteomes" id="UP000799424">
    <property type="component" value="Unassembled WGS sequence"/>
</dbReference>
<reference evidence="2" key="1">
    <citation type="journal article" date="2020" name="Stud. Mycol.">
        <title>101 Dothideomycetes genomes: a test case for predicting lifestyles and emergence of pathogens.</title>
        <authorList>
            <person name="Haridas S."/>
            <person name="Albert R."/>
            <person name="Binder M."/>
            <person name="Bloem J."/>
            <person name="Labutti K."/>
            <person name="Salamov A."/>
            <person name="Andreopoulos B."/>
            <person name="Baker S."/>
            <person name="Barry K."/>
            <person name="Bills G."/>
            <person name="Bluhm B."/>
            <person name="Cannon C."/>
            <person name="Castanera R."/>
            <person name="Culley D."/>
            <person name="Daum C."/>
            <person name="Ezra D."/>
            <person name="Gonzalez J."/>
            <person name="Henrissat B."/>
            <person name="Kuo A."/>
            <person name="Liang C."/>
            <person name="Lipzen A."/>
            <person name="Lutzoni F."/>
            <person name="Magnuson J."/>
            <person name="Mondo S."/>
            <person name="Nolan M."/>
            <person name="Ohm R."/>
            <person name="Pangilinan J."/>
            <person name="Park H.-J."/>
            <person name="Ramirez L."/>
            <person name="Alfaro M."/>
            <person name="Sun H."/>
            <person name="Tritt A."/>
            <person name="Yoshinaga Y."/>
            <person name="Zwiers L.-H."/>
            <person name="Turgeon B."/>
            <person name="Goodwin S."/>
            <person name="Spatafora J."/>
            <person name="Crous P."/>
            <person name="Grigoriev I."/>
        </authorList>
    </citation>
    <scope>NUCLEOTIDE SEQUENCE</scope>
    <source>
        <strain evidence="2">CBS 113818</strain>
    </source>
</reference>
<dbReference type="EMBL" id="MU006216">
    <property type="protein sequence ID" value="KAF2833749.1"/>
    <property type="molecule type" value="Genomic_DNA"/>
</dbReference>
<name>A0A6A7AMK3_9PLEO</name>
<feature type="non-terminal residue" evidence="2">
    <location>
        <position position="74"/>
    </location>
</feature>
<proteinExistence type="predicted"/>